<proteinExistence type="predicted"/>
<feature type="region of interest" description="Disordered" evidence="1">
    <location>
        <begin position="347"/>
        <end position="413"/>
    </location>
</feature>
<dbReference type="EMBL" id="NAJN01001687">
    <property type="protein sequence ID" value="TKA61748.1"/>
    <property type="molecule type" value="Genomic_DNA"/>
</dbReference>
<reference evidence="2 3" key="1">
    <citation type="submission" date="2017-03" db="EMBL/GenBank/DDBJ databases">
        <title>Genomes of endolithic fungi from Antarctica.</title>
        <authorList>
            <person name="Coleine C."/>
            <person name="Masonjones S."/>
            <person name="Stajich J.E."/>
        </authorList>
    </citation>
    <scope>NUCLEOTIDE SEQUENCE [LARGE SCALE GENOMIC DNA]</scope>
    <source>
        <strain evidence="2 3">CCFEE 5187</strain>
    </source>
</reference>
<feature type="compositionally biased region" description="Low complexity" evidence="1">
    <location>
        <begin position="88"/>
        <end position="105"/>
    </location>
</feature>
<organism evidence="2 3">
    <name type="scientific">Cryomyces minteri</name>
    <dbReference type="NCBI Taxonomy" id="331657"/>
    <lineage>
        <taxon>Eukaryota</taxon>
        <taxon>Fungi</taxon>
        <taxon>Dikarya</taxon>
        <taxon>Ascomycota</taxon>
        <taxon>Pezizomycotina</taxon>
        <taxon>Dothideomycetes</taxon>
        <taxon>Dothideomycetes incertae sedis</taxon>
        <taxon>Cryomyces</taxon>
    </lineage>
</organism>
<feature type="region of interest" description="Disordered" evidence="1">
    <location>
        <begin position="461"/>
        <end position="548"/>
    </location>
</feature>
<accession>A0A4U0WH28</accession>
<evidence type="ECO:0000313" key="2">
    <source>
        <dbReference type="EMBL" id="TKA61748.1"/>
    </source>
</evidence>
<protein>
    <submittedName>
        <fullName evidence="2">Uncharacterized protein</fullName>
    </submittedName>
</protein>
<feature type="compositionally biased region" description="Basic and acidic residues" evidence="1">
    <location>
        <begin position="488"/>
        <end position="498"/>
    </location>
</feature>
<evidence type="ECO:0000313" key="3">
    <source>
        <dbReference type="Proteomes" id="UP000308768"/>
    </source>
</evidence>
<feature type="region of interest" description="Disordered" evidence="1">
    <location>
        <begin position="64"/>
        <end position="139"/>
    </location>
</feature>
<sequence>MSLYTQQRVSGGPESTIIERYETSLYSENANAAGIHSQKKLPPQDVTPTPQRTFLSYRDFSPAQHQLQVQPQPARYPPARPPPPTPPAAANAVPANAAPAPANPNNKDERKGESTSTARILSTPPKPLAHPAAGKQPEPLPSTLLLVLASPSPSASTTQHVRTLFARQPYTHVALLAANDAACKALKTELLSAAGRLQRNVRVEARSVELGHAAGLRERLEEVARGAGVRGVFVDLDAGGAREVEEGRAERGMGEAKEVDLLSVSGGEMERAWRNSTLLLHTLAALTLPSLLLSLTTLPSSSADDPFAIDSPTLGRASTLPPSRPRPALASDSPFFVLAPYAGTSVVSSPPAPRSQNPFQTSVQPTAPAQTQSRSNPWSPAYLRPLTASTQKSAPPTPTSISVPAPAPSSLPSPCRSRALAALTKAGVEALMAQLALSYAPLGVRVGWSEEVVRVDVGGGAVDRSRSQSQPQSRHLEQQQHQHQHQHQTLDRDGDTKSSRTSSADFDDLADSTLEADAATATATAPATAPASTAPPTAAERAAARQSNTNATTNAISNAAGMGITPTALASNGTTSPSASEYYDGVEEKAKAVSVASGSVSSAAGVGVGVGAGAGVGAGVAAGAGTGTAMGGAGVAQTEEDEMDDPERLWGLWAQHEEFLS</sequence>
<dbReference type="Proteomes" id="UP000308768">
    <property type="component" value="Unassembled WGS sequence"/>
</dbReference>
<keyword evidence="3" id="KW-1185">Reference proteome</keyword>
<feature type="compositionally biased region" description="Low complexity" evidence="1">
    <location>
        <begin position="511"/>
        <end position="548"/>
    </location>
</feature>
<evidence type="ECO:0000256" key="1">
    <source>
        <dbReference type="SAM" id="MobiDB-lite"/>
    </source>
</evidence>
<comment type="caution">
    <text evidence="2">The sequence shown here is derived from an EMBL/GenBank/DDBJ whole genome shotgun (WGS) entry which is preliminary data.</text>
</comment>
<gene>
    <name evidence="2" type="ORF">B0A49_11050</name>
</gene>
<feature type="compositionally biased region" description="Polar residues" evidence="1">
    <location>
        <begin position="354"/>
        <end position="378"/>
    </location>
</feature>
<dbReference type="AlphaFoldDB" id="A0A4U0WH28"/>
<feature type="compositionally biased region" description="Pro residues" evidence="1">
    <location>
        <begin position="74"/>
        <end position="87"/>
    </location>
</feature>
<name>A0A4U0WH28_9PEZI</name>